<comment type="subcellular location">
    <subcellularLocation>
        <location evidence="1">Cell membrane</location>
        <topology evidence="1">Multi-pass membrane protein</topology>
    </subcellularLocation>
</comment>
<evidence type="ECO:0000256" key="4">
    <source>
        <dbReference type="ARBA" id="ARBA00022692"/>
    </source>
</evidence>
<evidence type="ECO:0000256" key="7">
    <source>
        <dbReference type="ARBA" id="ARBA00022989"/>
    </source>
</evidence>
<feature type="transmembrane region" description="Helical" evidence="12">
    <location>
        <begin position="769"/>
        <end position="799"/>
    </location>
</feature>
<dbReference type="InterPro" id="IPR000719">
    <property type="entry name" value="Prot_kinase_dom"/>
</dbReference>
<keyword evidence="2" id="KW-0813">Transport</keyword>
<dbReference type="SMART" id="SM00220">
    <property type="entry name" value="S_TKc"/>
    <property type="match status" value="1"/>
</dbReference>
<evidence type="ECO:0000256" key="9">
    <source>
        <dbReference type="ARBA" id="ARBA00023251"/>
    </source>
</evidence>
<dbReference type="InterPro" id="IPR020846">
    <property type="entry name" value="MFS_dom"/>
</dbReference>
<dbReference type="PROSITE" id="PS50011">
    <property type="entry name" value="PROTEIN_KINASE_DOM"/>
    <property type="match status" value="1"/>
</dbReference>
<feature type="domain" description="Major facilitator superfamily (MFS) profile" evidence="14">
    <location>
        <begin position="387"/>
        <end position="868"/>
    </location>
</feature>
<dbReference type="PROSITE" id="PS50850">
    <property type="entry name" value="MFS"/>
    <property type="match status" value="1"/>
</dbReference>
<dbReference type="Gene3D" id="1.20.1250.20">
    <property type="entry name" value="MFS general substrate transporter like domains"/>
    <property type="match status" value="1"/>
</dbReference>
<dbReference type="InterPro" id="IPR011009">
    <property type="entry name" value="Kinase-like_dom_sf"/>
</dbReference>
<dbReference type="SUPFAM" id="SSF103473">
    <property type="entry name" value="MFS general substrate transporter"/>
    <property type="match status" value="1"/>
</dbReference>
<evidence type="ECO:0000259" key="13">
    <source>
        <dbReference type="PROSITE" id="PS50011"/>
    </source>
</evidence>
<keyword evidence="8 12" id="KW-0472">Membrane</keyword>
<keyword evidence="3" id="KW-1003">Cell membrane</keyword>
<dbReference type="SUPFAM" id="SSF56112">
    <property type="entry name" value="Protein kinase-like (PK-like)"/>
    <property type="match status" value="1"/>
</dbReference>
<dbReference type="EMBL" id="BHXC01000006">
    <property type="protein sequence ID" value="GCB89347.1"/>
    <property type="molecule type" value="Genomic_DNA"/>
</dbReference>
<dbReference type="InterPro" id="IPR008271">
    <property type="entry name" value="Ser/Thr_kinase_AS"/>
</dbReference>
<dbReference type="InterPro" id="IPR017441">
    <property type="entry name" value="Protein_kinase_ATP_BS"/>
</dbReference>
<feature type="binding site" evidence="10">
    <location>
        <position position="58"/>
    </location>
    <ligand>
        <name>ATP</name>
        <dbReference type="ChEBI" id="CHEBI:30616"/>
    </ligand>
</feature>
<dbReference type="InterPro" id="IPR036259">
    <property type="entry name" value="MFS_trans_sf"/>
</dbReference>
<feature type="transmembrane region" description="Helical" evidence="12">
    <location>
        <begin position="603"/>
        <end position="622"/>
    </location>
</feature>
<proteinExistence type="predicted"/>
<evidence type="ECO:0000313" key="16">
    <source>
        <dbReference type="Proteomes" id="UP000288351"/>
    </source>
</evidence>
<evidence type="ECO:0000256" key="5">
    <source>
        <dbReference type="ARBA" id="ARBA00022741"/>
    </source>
</evidence>
<feature type="transmembrane region" description="Helical" evidence="12">
    <location>
        <begin position="642"/>
        <end position="663"/>
    </location>
</feature>
<dbReference type="Proteomes" id="UP000288351">
    <property type="component" value="Unassembled WGS sequence"/>
</dbReference>
<dbReference type="GO" id="GO:0046677">
    <property type="term" value="P:response to antibiotic"/>
    <property type="evidence" value="ECO:0007669"/>
    <property type="project" value="UniProtKB-KW"/>
</dbReference>
<evidence type="ECO:0000256" key="3">
    <source>
        <dbReference type="ARBA" id="ARBA00022475"/>
    </source>
</evidence>
<keyword evidence="9" id="KW-0046">Antibiotic resistance</keyword>
<dbReference type="PROSITE" id="PS00108">
    <property type="entry name" value="PROTEIN_KINASE_ST"/>
    <property type="match status" value="1"/>
</dbReference>
<keyword evidence="15" id="KW-0418">Kinase</keyword>
<feature type="domain" description="Protein kinase" evidence="13">
    <location>
        <begin position="30"/>
        <end position="294"/>
    </location>
</feature>
<evidence type="ECO:0000256" key="2">
    <source>
        <dbReference type="ARBA" id="ARBA00022448"/>
    </source>
</evidence>
<dbReference type="Pfam" id="PF07690">
    <property type="entry name" value="MFS_1"/>
    <property type="match status" value="1"/>
</dbReference>
<evidence type="ECO:0000256" key="10">
    <source>
        <dbReference type="PROSITE-ProRule" id="PRU10141"/>
    </source>
</evidence>
<accession>A0A401QVD6</accession>
<feature type="transmembrane region" description="Helical" evidence="12">
    <location>
        <begin position="732"/>
        <end position="757"/>
    </location>
</feature>
<evidence type="ECO:0000313" key="15">
    <source>
        <dbReference type="EMBL" id="GCB89347.1"/>
    </source>
</evidence>
<feature type="transmembrane region" description="Helical" evidence="12">
    <location>
        <begin position="842"/>
        <end position="864"/>
    </location>
</feature>
<dbReference type="PANTHER" id="PTHR42718:SF46">
    <property type="entry name" value="BLR6921 PROTEIN"/>
    <property type="match status" value="1"/>
</dbReference>
<dbReference type="InterPro" id="IPR011701">
    <property type="entry name" value="MFS"/>
</dbReference>
<evidence type="ECO:0000256" key="1">
    <source>
        <dbReference type="ARBA" id="ARBA00004651"/>
    </source>
</evidence>
<dbReference type="CDD" id="cd17321">
    <property type="entry name" value="MFS_MMR_MDR_like"/>
    <property type="match status" value="1"/>
</dbReference>
<protein>
    <submittedName>
        <fullName evidence="15">Serine/threonine protein kinase</fullName>
    </submittedName>
</protein>
<feature type="transmembrane region" description="Helical" evidence="12">
    <location>
        <begin position="675"/>
        <end position="696"/>
    </location>
</feature>
<feature type="transmembrane region" description="Helical" evidence="12">
    <location>
        <begin position="483"/>
        <end position="501"/>
    </location>
</feature>
<keyword evidence="6 10" id="KW-0067">ATP-binding</keyword>
<evidence type="ECO:0000256" key="6">
    <source>
        <dbReference type="ARBA" id="ARBA00022840"/>
    </source>
</evidence>
<dbReference type="GO" id="GO:0005886">
    <property type="term" value="C:plasma membrane"/>
    <property type="evidence" value="ECO:0007669"/>
    <property type="project" value="UniProtKB-SubCell"/>
</dbReference>
<dbReference type="CDD" id="cd14014">
    <property type="entry name" value="STKc_PknB_like"/>
    <property type="match status" value="1"/>
</dbReference>
<dbReference type="PANTHER" id="PTHR42718">
    <property type="entry name" value="MAJOR FACILITATOR SUPERFAMILY MULTIDRUG TRANSPORTER MFSC"/>
    <property type="match status" value="1"/>
</dbReference>
<dbReference type="Pfam" id="PF00069">
    <property type="entry name" value="Pkinase"/>
    <property type="match status" value="1"/>
</dbReference>
<dbReference type="PROSITE" id="PS00107">
    <property type="entry name" value="PROTEIN_KINASE_ATP"/>
    <property type="match status" value="1"/>
</dbReference>
<gene>
    <name evidence="15" type="ORF">SALB_02021</name>
</gene>
<feature type="transmembrane region" description="Helical" evidence="12">
    <location>
        <begin position="539"/>
        <end position="561"/>
    </location>
</feature>
<keyword evidence="15" id="KW-0723">Serine/threonine-protein kinase</keyword>
<organism evidence="15 16">
    <name type="scientific">Streptomyces noursei</name>
    <name type="common">Streptomyces albulus</name>
    <dbReference type="NCBI Taxonomy" id="1971"/>
    <lineage>
        <taxon>Bacteria</taxon>
        <taxon>Bacillati</taxon>
        <taxon>Actinomycetota</taxon>
        <taxon>Actinomycetes</taxon>
        <taxon>Kitasatosporales</taxon>
        <taxon>Streptomycetaceae</taxon>
        <taxon>Streptomyces</taxon>
    </lineage>
</organism>
<comment type="caution">
    <text evidence="15">The sequence shown here is derived from an EMBL/GenBank/DDBJ whole genome shotgun (WGS) entry which is preliminary data.</text>
</comment>
<dbReference type="Gene3D" id="1.10.510.10">
    <property type="entry name" value="Transferase(Phosphotransferase) domain 1"/>
    <property type="match status" value="1"/>
</dbReference>
<feature type="transmembrane region" description="Helical" evidence="12">
    <location>
        <begin position="708"/>
        <end position="726"/>
    </location>
</feature>
<evidence type="ECO:0000256" key="11">
    <source>
        <dbReference type="SAM" id="MobiDB-lite"/>
    </source>
</evidence>
<name>A0A401QVD6_STRNR</name>
<keyword evidence="5 10" id="KW-0547">Nucleotide-binding</keyword>
<feature type="region of interest" description="Disordered" evidence="11">
    <location>
        <begin position="323"/>
        <end position="351"/>
    </location>
</feature>
<keyword evidence="15" id="KW-0808">Transferase</keyword>
<feature type="compositionally biased region" description="Pro residues" evidence="11">
    <location>
        <begin position="331"/>
        <end position="346"/>
    </location>
</feature>
<feature type="transmembrane region" description="Helical" evidence="12">
    <location>
        <begin position="429"/>
        <end position="447"/>
    </location>
</feature>
<feature type="transmembrane region" description="Helical" evidence="12">
    <location>
        <begin position="454"/>
        <end position="471"/>
    </location>
</feature>
<feature type="transmembrane region" description="Helical" evidence="12">
    <location>
        <begin position="573"/>
        <end position="591"/>
    </location>
</feature>
<feature type="transmembrane region" description="Helical" evidence="12">
    <location>
        <begin position="513"/>
        <end position="533"/>
    </location>
</feature>
<dbReference type="Gene3D" id="1.20.1720.10">
    <property type="entry name" value="Multidrug resistance protein D"/>
    <property type="match status" value="1"/>
</dbReference>
<evidence type="ECO:0000259" key="14">
    <source>
        <dbReference type="PROSITE" id="PS50850"/>
    </source>
</evidence>
<dbReference type="Gene3D" id="3.30.200.20">
    <property type="entry name" value="Phosphorylase Kinase, domain 1"/>
    <property type="match status" value="1"/>
</dbReference>
<reference evidence="15 16" key="1">
    <citation type="journal article" date="2019" name="Microbiol. Resour. Announc.">
        <title>Draft Genome Sequence of the Most Traditional epsilon-Poly-l-Lysine Producer, Streptomyces albulus NBRC14147.</title>
        <authorList>
            <person name="Yamanaka K."/>
            <person name="Hamano Y."/>
        </authorList>
    </citation>
    <scope>NUCLEOTIDE SEQUENCE [LARGE SCALE GENOMIC DNA]</scope>
    <source>
        <strain evidence="15 16">NBRC 14147</strain>
    </source>
</reference>
<dbReference type="GO" id="GO:0004674">
    <property type="term" value="F:protein serine/threonine kinase activity"/>
    <property type="evidence" value="ECO:0007669"/>
    <property type="project" value="UniProtKB-KW"/>
</dbReference>
<evidence type="ECO:0000256" key="8">
    <source>
        <dbReference type="ARBA" id="ARBA00023136"/>
    </source>
</evidence>
<evidence type="ECO:0000256" key="12">
    <source>
        <dbReference type="SAM" id="Phobius"/>
    </source>
</evidence>
<dbReference type="GO" id="GO:0005524">
    <property type="term" value="F:ATP binding"/>
    <property type="evidence" value="ECO:0007669"/>
    <property type="project" value="UniProtKB-UniRule"/>
</dbReference>
<keyword evidence="7 12" id="KW-1133">Transmembrane helix</keyword>
<keyword evidence="4 12" id="KW-0812">Transmembrane</keyword>
<dbReference type="GO" id="GO:0022857">
    <property type="term" value="F:transmembrane transporter activity"/>
    <property type="evidence" value="ECO:0007669"/>
    <property type="project" value="InterPro"/>
</dbReference>
<sequence>MESGTGTRAVVYLAPVDQLISSDPTHIGPYRLIARLGAGGMGLVYLGRSEAGRTVAVKVVQAEHAQHPEFRRRFAREVAAARKVGGAWTAAVLDADTDAEVPWVATQYIPGPDLTTVVAHDFGPLPEDSVRVLANRLALALQAVHEAGLIHRDLKPSNVLVTVDGPRVIDFGIARAMDSLAGDSLHTRTGMLIGSPGFMSPEQVRGLELTPASDVFCLGAVLVFAATGRLLFGATETGLHAHLFRVAEDEPDLTGVPASLLDLVRACLDKDPAARPTLPEVAASTAEAAAGEWLPGSVLAQLGRHAAQLLDFAPETALSDAAVAAAAQPRVPDPQTPPPTPPPPAYAPTTPAQFVPPQGFGPPLGAAWPAPAPGDGGRLPHPKRWWGLAVVALVQLLVPFDATSLRAALPLIVRDLHLPTDDLRTMTTAYALAFGGLLLLGGHLADLIGRKRMVVIGLSGFAVAAVVGGLAPDSGVLIAARTLQGLFAALVSSAALGLVLVNFTEPKARARAFGVYAATAAGGSVVGQFAGGWLATSLSWRWCLYAAVPLTVIALIGTATLVHDHPARTGPRLDVPGLLLGSGGILALVYGCQETAASGWANWLVLVPLAVGAALLVAFVQWQRKTAAPLLPPYVLADRDRLGALLALFLAGVGTFALLPTLTEHLGSVRGYPPSTAAVAMLPAAVAMALGATQLSARLLHRVPPRHLIVPGLLLTALGMLLLTRLGPDSGYVTVVLPGMLLAGLGLGVALMPLLAVATDGVAAPDSGAVAAVTGAANQVGGVLGAALFGSVVSAAVAARMAAVRGVPPGLVAATSNGQVVDLQVTPPQLARVLRDATLDGYATALWCAIGGTLLAALVAGLLVRTAATVGSVASVGSAEQGPSGVPGPFGGQ</sequence>
<dbReference type="AlphaFoldDB" id="A0A401QVD6"/>